<organism evidence="2 3">
    <name type="scientific">Laticauda laticaudata</name>
    <name type="common">Blue-ringed sea krait</name>
    <name type="synonym">Blue-lipped sea krait</name>
    <dbReference type="NCBI Taxonomy" id="8630"/>
    <lineage>
        <taxon>Eukaryota</taxon>
        <taxon>Metazoa</taxon>
        <taxon>Chordata</taxon>
        <taxon>Craniata</taxon>
        <taxon>Vertebrata</taxon>
        <taxon>Euteleostomi</taxon>
        <taxon>Lepidosauria</taxon>
        <taxon>Squamata</taxon>
        <taxon>Bifurcata</taxon>
        <taxon>Unidentata</taxon>
        <taxon>Episquamata</taxon>
        <taxon>Toxicofera</taxon>
        <taxon>Serpentes</taxon>
        <taxon>Colubroidea</taxon>
        <taxon>Elapidae</taxon>
        <taxon>Laticaudinae</taxon>
        <taxon>Laticauda</taxon>
    </lineage>
</organism>
<reference evidence="2" key="2">
    <citation type="submission" date="2025-09" db="UniProtKB">
        <authorList>
            <consortium name="Ensembl"/>
        </authorList>
    </citation>
    <scope>IDENTIFICATION</scope>
</reference>
<dbReference type="GeneTree" id="ENSGT00980000203027"/>
<keyword evidence="3" id="KW-1185">Reference proteome</keyword>
<evidence type="ECO:0000256" key="1">
    <source>
        <dbReference type="SAM" id="Coils"/>
    </source>
</evidence>
<keyword evidence="1" id="KW-0175">Coiled coil</keyword>
<evidence type="ECO:0000313" key="3">
    <source>
        <dbReference type="Proteomes" id="UP000694406"/>
    </source>
</evidence>
<dbReference type="AlphaFoldDB" id="A0A8C5RX71"/>
<feature type="coiled-coil region" evidence="1">
    <location>
        <begin position="38"/>
        <end position="65"/>
    </location>
</feature>
<dbReference type="Ensembl" id="ENSLLTT00000007866.1">
    <property type="protein sequence ID" value="ENSLLTP00000007585.1"/>
    <property type="gene ID" value="ENSLLTG00000005745.1"/>
</dbReference>
<name>A0A8C5RX71_LATLA</name>
<dbReference type="Proteomes" id="UP000694406">
    <property type="component" value="Unplaced"/>
</dbReference>
<sequence length="129" mass="14495">MLNKQIKEETEEWHRFQADLQTAVVVANDIKCEVQQELRAVKRRLLEEEEKTARLQKELEEVQGGSSRIQVVVFVLPQSVSSAALLPFFPHPLPVCVAAVPSCRPLRSPVPSLKGRFNRAPFARVLAAP</sequence>
<reference evidence="2" key="1">
    <citation type="submission" date="2025-08" db="UniProtKB">
        <authorList>
            <consortium name="Ensembl"/>
        </authorList>
    </citation>
    <scope>IDENTIFICATION</scope>
</reference>
<protein>
    <submittedName>
        <fullName evidence="2">Uncharacterized protein</fullName>
    </submittedName>
</protein>
<accession>A0A8C5RX71</accession>
<evidence type="ECO:0000313" key="2">
    <source>
        <dbReference type="Ensembl" id="ENSLLTP00000007585.1"/>
    </source>
</evidence>
<proteinExistence type="predicted"/>